<dbReference type="WBParaSite" id="jg26340">
    <property type="protein sequence ID" value="jg26340"/>
    <property type="gene ID" value="jg26340"/>
</dbReference>
<evidence type="ECO:0000313" key="2">
    <source>
        <dbReference type="WBParaSite" id="jg26340"/>
    </source>
</evidence>
<dbReference type="Proteomes" id="UP000887574">
    <property type="component" value="Unplaced"/>
</dbReference>
<proteinExistence type="predicted"/>
<keyword evidence="1" id="KW-1185">Reference proteome</keyword>
<reference evidence="2" key="1">
    <citation type="submission" date="2022-11" db="UniProtKB">
        <authorList>
            <consortium name="WormBaseParasite"/>
        </authorList>
    </citation>
    <scope>IDENTIFICATION</scope>
</reference>
<organism evidence="1 2">
    <name type="scientific">Ditylenchus dipsaci</name>
    <dbReference type="NCBI Taxonomy" id="166011"/>
    <lineage>
        <taxon>Eukaryota</taxon>
        <taxon>Metazoa</taxon>
        <taxon>Ecdysozoa</taxon>
        <taxon>Nematoda</taxon>
        <taxon>Chromadorea</taxon>
        <taxon>Rhabditida</taxon>
        <taxon>Tylenchina</taxon>
        <taxon>Tylenchomorpha</taxon>
        <taxon>Sphaerularioidea</taxon>
        <taxon>Anguinidae</taxon>
        <taxon>Anguininae</taxon>
        <taxon>Ditylenchus</taxon>
    </lineage>
</organism>
<sequence>MNSSHHIISDRSISIVRRNLLAVLFSDNIIRFYDVKICLERALFSVDFGKLMPDAPDTDDKLFHSGHAMGLVPQIVSFDFGPTVSSNGHDFATVFAMDSDGEIYFTAFNWTDLKCSCVWSSGATCQQLQLKICVCSQRLAFCTPFFIIYDSCLLNGFHEGVISHLVLVQSQSSDFLANHGKNIFELLCSTLCRWTIGLLRVFASIF</sequence>
<protein>
    <submittedName>
        <fullName evidence="2">Uncharacterized protein</fullName>
    </submittedName>
</protein>
<accession>A0A915E4B7</accession>
<name>A0A915E4B7_9BILA</name>
<dbReference type="AlphaFoldDB" id="A0A915E4B7"/>
<evidence type="ECO:0000313" key="1">
    <source>
        <dbReference type="Proteomes" id="UP000887574"/>
    </source>
</evidence>